<name>A0A0E9RVV9_ANGAN</name>
<keyword evidence="1" id="KW-1133">Transmembrane helix</keyword>
<sequence>MAARAQREAQRLSSFSKLAVIYLVVLSLFTQNSFAYVSYTRQ</sequence>
<evidence type="ECO:0000256" key="1">
    <source>
        <dbReference type="SAM" id="Phobius"/>
    </source>
</evidence>
<proteinExistence type="predicted"/>
<evidence type="ECO:0000313" key="2">
    <source>
        <dbReference type="EMBL" id="JAH33261.1"/>
    </source>
</evidence>
<dbReference type="EMBL" id="GBXM01075316">
    <property type="protein sequence ID" value="JAH33261.1"/>
    <property type="molecule type" value="Transcribed_RNA"/>
</dbReference>
<accession>A0A0E9RVV9</accession>
<reference evidence="2" key="2">
    <citation type="journal article" date="2015" name="Fish Shellfish Immunol.">
        <title>Early steps in the European eel (Anguilla anguilla)-Vibrio vulnificus interaction in the gills: Role of the RtxA13 toxin.</title>
        <authorList>
            <person name="Callol A."/>
            <person name="Pajuelo D."/>
            <person name="Ebbesson L."/>
            <person name="Teles M."/>
            <person name="MacKenzie S."/>
            <person name="Amaro C."/>
        </authorList>
    </citation>
    <scope>NUCLEOTIDE SEQUENCE</scope>
</reference>
<feature type="transmembrane region" description="Helical" evidence="1">
    <location>
        <begin position="20"/>
        <end position="39"/>
    </location>
</feature>
<keyword evidence="1" id="KW-0812">Transmembrane</keyword>
<reference evidence="2" key="1">
    <citation type="submission" date="2014-11" db="EMBL/GenBank/DDBJ databases">
        <authorList>
            <person name="Amaro Gonzalez C."/>
        </authorList>
    </citation>
    <scope>NUCLEOTIDE SEQUENCE</scope>
</reference>
<keyword evidence="1" id="KW-0472">Membrane</keyword>
<dbReference type="AlphaFoldDB" id="A0A0E9RVV9"/>
<protein>
    <submittedName>
        <fullName evidence="2">Uncharacterized protein</fullName>
    </submittedName>
</protein>
<organism evidence="2">
    <name type="scientific">Anguilla anguilla</name>
    <name type="common">European freshwater eel</name>
    <name type="synonym">Muraena anguilla</name>
    <dbReference type="NCBI Taxonomy" id="7936"/>
    <lineage>
        <taxon>Eukaryota</taxon>
        <taxon>Metazoa</taxon>
        <taxon>Chordata</taxon>
        <taxon>Craniata</taxon>
        <taxon>Vertebrata</taxon>
        <taxon>Euteleostomi</taxon>
        <taxon>Actinopterygii</taxon>
        <taxon>Neopterygii</taxon>
        <taxon>Teleostei</taxon>
        <taxon>Anguilliformes</taxon>
        <taxon>Anguillidae</taxon>
        <taxon>Anguilla</taxon>
    </lineage>
</organism>